<name>A0AAV5K3D2_9ROSI</name>
<gene>
    <name evidence="1" type="ORF">SLEP1_g31437</name>
</gene>
<evidence type="ECO:0000313" key="2">
    <source>
        <dbReference type="Proteomes" id="UP001054252"/>
    </source>
</evidence>
<organism evidence="1 2">
    <name type="scientific">Rubroshorea leprosula</name>
    <dbReference type="NCBI Taxonomy" id="152421"/>
    <lineage>
        <taxon>Eukaryota</taxon>
        <taxon>Viridiplantae</taxon>
        <taxon>Streptophyta</taxon>
        <taxon>Embryophyta</taxon>
        <taxon>Tracheophyta</taxon>
        <taxon>Spermatophyta</taxon>
        <taxon>Magnoliopsida</taxon>
        <taxon>eudicotyledons</taxon>
        <taxon>Gunneridae</taxon>
        <taxon>Pentapetalae</taxon>
        <taxon>rosids</taxon>
        <taxon>malvids</taxon>
        <taxon>Malvales</taxon>
        <taxon>Dipterocarpaceae</taxon>
        <taxon>Rubroshorea</taxon>
    </lineage>
</organism>
<keyword evidence="2" id="KW-1185">Reference proteome</keyword>
<dbReference type="AlphaFoldDB" id="A0AAV5K3D2"/>
<dbReference type="EMBL" id="BPVZ01000057">
    <property type="protein sequence ID" value="GKV21459.1"/>
    <property type="molecule type" value="Genomic_DNA"/>
</dbReference>
<protein>
    <submittedName>
        <fullName evidence="1">Uncharacterized protein</fullName>
    </submittedName>
</protein>
<reference evidence="1 2" key="1">
    <citation type="journal article" date="2021" name="Commun. Biol.">
        <title>The genome of Shorea leprosula (Dipterocarpaceae) highlights the ecological relevance of drought in aseasonal tropical rainforests.</title>
        <authorList>
            <person name="Ng K.K.S."/>
            <person name="Kobayashi M.J."/>
            <person name="Fawcett J.A."/>
            <person name="Hatakeyama M."/>
            <person name="Paape T."/>
            <person name="Ng C.H."/>
            <person name="Ang C.C."/>
            <person name="Tnah L.H."/>
            <person name="Lee C.T."/>
            <person name="Nishiyama T."/>
            <person name="Sese J."/>
            <person name="O'Brien M.J."/>
            <person name="Copetti D."/>
            <person name="Mohd Noor M.I."/>
            <person name="Ong R.C."/>
            <person name="Putra M."/>
            <person name="Sireger I.Z."/>
            <person name="Indrioko S."/>
            <person name="Kosugi Y."/>
            <person name="Izuno A."/>
            <person name="Isagi Y."/>
            <person name="Lee S.L."/>
            <person name="Shimizu K.K."/>
        </authorList>
    </citation>
    <scope>NUCLEOTIDE SEQUENCE [LARGE SCALE GENOMIC DNA]</scope>
    <source>
        <strain evidence="1">214</strain>
    </source>
</reference>
<dbReference type="Proteomes" id="UP001054252">
    <property type="component" value="Unassembled WGS sequence"/>
</dbReference>
<evidence type="ECO:0000313" key="1">
    <source>
        <dbReference type="EMBL" id="GKV21459.1"/>
    </source>
</evidence>
<accession>A0AAV5K3D2</accession>
<proteinExistence type="predicted"/>
<comment type="caution">
    <text evidence="1">The sequence shown here is derived from an EMBL/GenBank/DDBJ whole genome shotgun (WGS) entry which is preliminary data.</text>
</comment>
<sequence>MLAQNIAHADWVINLCLCRNPCICSRPRCNGCSCMVPNSSLWCDPCRINTRFYELPFPTVHPPF</sequence>